<dbReference type="AlphaFoldDB" id="A0A6M3IN27"/>
<name>A0A6M3IN27_9ZZZZ</name>
<evidence type="ECO:0000313" key="1">
    <source>
        <dbReference type="EMBL" id="QJA58695.1"/>
    </source>
</evidence>
<sequence>MICIVYAGFTPRGKLICAFQKRNDAIYYLESEQYNTTFACLRREGYTVKRMVMVEDGPR</sequence>
<reference evidence="1" key="1">
    <citation type="submission" date="2020-03" db="EMBL/GenBank/DDBJ databases">
        <title>The deep terrestrial virosphere.</title>
        <authorList>
            <person name="Holmfeldt K."/>
            <person name="Nilsson E."/>
            <person name="Simone D."/>
            <person name="Lopez-Fernandez M."/>
            <person name="Wu X."/>
            <person name="de Brujin I."/>
            <person name="Lundin D."/>
            <person name="Andersson A."/>
            <person name="Bertilsson S."/>
            <person name="Dopson M."/>
        </authorList>
    </citation>
    <scope>NUCLEOTIDE SEQUENCE</scope>
    <source>
        <strain evidence="1">MM415B01418</strain>
    </source>
</reference>
<dbReference type="EMBL" id="MT141335">
    <property type="protein sequence ID" value="QJA58695.1"/>
    <property type="molecule type" value="Genomic_DNA"/>
</dbReference>
<proteinExistence type="predicted"/>
<organism evidence="1">
    <name type="scientific">viral metagenome</name>
    <dbReference type="NCBI Taxonomy" id="1070528"/>
    <lineage>
        <taxon>unclassified sequences</taxon>
        <taxon>metagenomes</taxon>
        <taxon>organismal metagenomes</taxon>
    </lineage>
</organism>
<gene>
    <name evidence="1" type="ORF">MM415B01418_0019</name>
</gene>
<protein>
    <submittedName>
        <fullName evidence="1">Uncharacterized protein</fullName>
    </submittedName>
</protein>
<accession>A0A6M3IN27</accession>